<dbReference type="EMBL" id="BGPR01001157">
    <property type="protein sequence ID" value="GBM46874.1"/>
    <property type="molecule type" value="Genomic_DNA"/>
</dbReference>
<accession>A0A4Y2G4R0</accession>
<name>A0A4Y2G4R0_ARAVE</name>
<sequence>MDDFSGLFGYNKTLTLSAGMLDFSFENSIDLELHRNYVVPALK</sequence>
<evidence type="ECO:0000313" key="2">
    <source>
        <dbReference type="Proteomes" id="UP000499080"/>
    </source>
</evidence>
<evidence type="ECO:0000313" key="1">
    <source>
        <dbReference type="EMBL" id="GBM46874.1"/>
    </source>
</evidence>
<protein>
    <submittedName>
        <fullName evidence="1">Uncharacterized protein</fullName>
    </submittedName>
</protein>
<feature type="non-terminal residue" evidence="1">
    <location>
        <position position="43"/>
    </location>
</feature>
<keyword evidence="2" id="KW-1185">Reference proteome</keyword>
<comment type="caution">
    <text evidence="1">The sequence shown here is derived from an EMBL/GenBank/DDBJ whole genome shotgun (WGS) entry which is preliminary data.</text>
</comment>
<proteinExistence type="predicted"/>
<reference evidence="1 2" key="1">
    <citation type="journal article" date="2019" name="Sci. Rep.">
        <title>Orb-weaving spider Araneus ventricosus genome elucidates the spidroin gene catalogue.</title>
        <authorList>
            <person name="Kono N."/>
            <person name="Nakamura H."/>
            <person name="Ohtoshi R."/>
            <person name="Moran D.A.P."/>
            <person name="Shinohara A."/>
            <person name="Yoshida Y."/>
            <person name="Fujiwara M."/>
            <person name="Mori M."/>
            <person name="Tomita M."/>
            <person name="Arakawa K."/>
        </authorList>
    </citation>
    <scope>NUCLEOTIDE SEQUENCE [LARGE SCALE GENOMIC DNA]</scope>
</reference>
<dbReference type="AlphaFoldDB" id="A0A4Y2G4R0"/>
<gene>
    <name evidence="1" type="ORF">AVEN_10718_1</name>
</gene>
<dbReference type="Proteomes" id="UP000499080">
    <property type="component" value="Unassembled WGS sequence"/>
</dbReference>
<organism evidence="1 2">
    <name type="scientific">Araneus ventricosus</name>
    <name type="common">Orbweaver spider</name>
    <name type="synonym">Epeira ventricosa</name>
    <dbReference type="NCBI Taxonomy" id="182803"/>
    <lineage>
        <taxon>Eukaryota</taxon>
        <taxon>Metazoa</taxon>
        <taxon>Ecdysozoa</taxon>
        <taxon>Arthropoda</taxon>
        <taxon>Chelicerata</taxon>
        <taxon>Arachnida</taxon>
        <taxon>Araneae</taxon>
        <taxon>Araneomorphae</taxon>
        <taxon>Entelegynae</taxon>
        <taxon>Araneoidea</taxon>
        <taxon>Araneidae</taxon>
        <taxon>Araneus</taxon>
    </lineage>
</organism>